<dbReference type="AlphaFoldDB" id="Q5VJ11"/>
<reference evidence="1" key="1">
    <citation type="journal article" date="2005" name="Appl. Environ. Microbiol.">
        <title>Identification and characterization of putative virulence genes and gene clusters in Aeromonas hydrophila PPD134/91.</title>
        <authorList>
            <person name="Yu H.B."/>
            <person name="Zhang Y.L."/>
            <person name="Lau Y.L."/>
            <person name="Yao F."/>
            <person name="Vilches S."/>
            <person name="Merino S."/>
            <person name="Tomas J.M."/>
            <person name="Howard S.P."/>
            <person name="Leung K.Y."/>
        </authorList>
    </citation>
    <scope>NUCLEOTIDE SEQUENCE</scope>
    <source>
        <strain evidence="1">PPD134/91</strain>
    </source>
</reference>
<evidence type="ECO:0000313" key="1">
    <source>
        <dbReference type="EMBL" id="AAS46718.1"/>
    </source>
</evidence>
<accession>Q5VJ11</accession>
<name>Q5VJ11_AERHY</name>
<proteinExistence type="predicted"/>
<organism evidence="1">
    <name type="scientific">Aeromonas hydrophila</name>
    <dbReference type="NCBI Taxonomy" id="644"/>
    <lineage>
        <taxon>Bacteria</taxon>
        <taxon>Pseudomonadati</taxon>
        <taxon>Pseudomonadota</taxon>
        <taxon>Gammaproteobacteria</taxon>
        <taxon>Aeromonadales</taxon>
        <taxon>Aeromonadaceae</taxon>
        <taxon>Aeromonas</taxon>
    </lineage>
</organism>
<sequence>MTTALRSNEATALSAPGEVLQVSARMSVFLAEELLPLMAGLWPASANQLDSNTRGVAMAWGSMLRGFNAQQIREAVLQLGEDADRQFAPRPAEVRAVIVKATPAATVAQGGPCLSIRACEVIAEARVFQRDRLVPVDAVAKELQQVLAEKAHQGVSVTGGVSR</sequence>
<protein>
    <submittedName>
        <fullName evidence="1">Uncharacterized protein</fullName>
    </submittedName>
</protein>
<dbReference type="EMBL" id="AY442269">
    <property type="protein sequence ID" value="AAS46718.1"/>
    <property type="molecule type" value="Genomic_DNA"/>
</dbReference>